<accession>A0A172ZKK4</accession>
<dbReference type="EMBL" id="CP013023">
    <property type="protein sequence ID" value="ANF97670.1"/>
    <property type="molecule type" value="Genomic_DNA"/>
</dbReference>
<dbReference type="Proteomes" id="UP000078148">
    <property type="component" value="Chromosome"/>
</dbReference>
<evidence type="ECO:0000313" key="1">
    <source>
        <dbReference type="EMBL" id="ANF97670.1"/>
    </source>
</evidence>
<dbReference type="OrthoDB" id="2624452at2"/>
<reference evidence="2" key="1">
    <citation type="submission" date="2015-10" db="EMBL/GenBank/DDBJ databases">
        <title>Genome of Paenibacillus bovis sp. nov.</title>
        <authorList>
            <person name="Wu Z."/>
            <person name="Gao C."/>
            <person name="Liu Z."/>
            <person name="Zheng H."/>
        </authorList>
    </citation>
    <scope>NUCLEOTIDE SEQUENCE [LARGE SCALE GENOMIC DNA]</scope>
    <source>
        <strain evidence="2">BD3526</strain>
    </source>
</reference>
<evidence type="ECO:0000313" key="2">
    <source>
        <dbReference type="Proteomes" id="UP000078148"/>
    </source>
</evidence>
<keyword evidence="2" id="KW-1185">Reference proteome</keyword>
<sequence>MNESTERKLTTNAHFFAAALFQARVYAWQPGFSVEHGIIERITEDYIMLKNEDGNVTFYSRKDTVFVHK</sequence>
<gene>
    <name evidence="1" type="ORF">AR543_17750</name>
</gene>
<proteinExistence type="predicted"/>
<organism evidence="1 2">
    <name type="scientific">Paenibacillus bovis</name>
    <dbReference type="NCBI Taxonomy" id="1616788"/>
    <lineage>
        <taxon>Bacteria</taxon>
        <taxon>Bacillati</taxon>
        <taxon>Bacillota</taxon>
        <taxon>Bacilli</taxon>
        <taxon>Bacillales</taxon>
        <taxon>Paenibacillaceae</taxon>
        <taxon>Paenibacillus</taxon>
    </lineage>
</organism>
<reference evidence="1 2" key="2">
    <citation type="journal article" date="2016" name="Int. J. Syst. Evol. Microbiol.">
        <title>Paenibacillus bovis sp. nov., isolated from raw yak (Bos grunniens) milk.</title>
        <authorList>
            <person name="Gao C."/>
            <person name="Han J."/>
            <person name="Liu Z."/>
            <person name="Xu X."/>
            <person name="Hang F."/>
            <person name="Wu Z."/>
        </authorList>
    </citation>
    <scope>NUCLEOTIDE SEQUENCE [LARGE SCALE GENOMIC DNA]</scope>
    <source>
        <strain evidence="1 2">BD3526</strain>
    </source>
</reference>
<dbReference type="KEGG" id="pbv:AR543_17750"/>
<dbReference type="RefSeq" id="WP_060535767.1">
    <property type="nucleotide sequence ID" value="NZ_CP013023.1"/>
</dbReference>
<dbReference type="AlphaFoldDB" id="A0A172ZKK4"/>
<protein>
    <submittedName>
        <fullName evidence="1">Uncharacterized protein</fullName>
    </submittedName>
</protein>
<name>A0A172ZKK4_9BACL</name>